<evidence type="ECO:0000256" key="3">
    <source>
        <dbReference type="ARBA" id="ARBA00011738"/>
    </source>
</evidence>
<comment type="similarity">
    <text evidence="2 7">Belongs to the class-I pyridoxal-phosphate-dependent aminotransferase family.</text>
</comment>
<reference evidence="9 10" key="1">
    <citation type="submission" date="2018-06" db="EMBL/GenBank/DDBJ databases">
        <title>Halonotius sp. F13-13 a new haloarchaeeon isolated from a solar saltern from Isla Cristina, Huelva, Spain.</title>
        <authorList>
            <person name="Duran-Viseras A."/>
            <person name="Sanchez-Porro C."/>
            <person name="Ventosa A."/>
        </authorList>
    </citation>
    <scope>NUCLEOTIDE SEQUENCE [LARGE SCALE GENOMIC DNA]</scope>
    <source>
        <strain evidence="9 10">F13-13</strain>
    </source>
</reference>
<organism evidence="9 10">
    <name type="scientific">Halonotius aquaticus</name>
    <dbReference type="NCBI Taxonomy" id="2216978"/>
    <lineage>
        <taxon>Archaea</taxon>
        <taxon>Methanobacteriati</taxon>
        <taxon>Methanobacteriota</taxon>
        <taxon>Stenosarchaea group</taxon>
        <taxon>Halobacteria</taxon>
        <taxon>Halobacteriales</taxon>
        <taxon>Haloferacaceae</taxon>
        <taxon>Halonotius</taxon>
    </lineage>
</organism>
<dbReference type="GO" id="GO:0008483">
    <property type="term" value="F:transaminase activity"/>
    <property type="evidence" value="ECO:0007669"/>
    <property type="project" value="UniProtKB-KW"/>
</dbReference>
<dbReference type="InterPro" id="IPR015424">
    <property type="entry name" value="PyrdxlP-dep_Trfase"/>
</dbReference>
<keyword evidence="10" id="KW-1185">Reference proteome</keyword>
<evidence type="ECO:0000313" key="9">
    <source>
        <dbReference type="EMBL" id="RJX44527.1"/>
    </source>
</evidence>
<keyword evidence="5 7" id="KW-0808">Transferase</keyword>
<evidence type="ECO:0000313" key="10">
    <source>
        <dbReference type="Proteomes" id="UP000276588"/>
    </source>
</evidence>
<keyword evidence="6" id="KW-0663">Pyridoxal phosphate</keyword>
<dbReference type="GO" id="GO:0030170">
    <property type="term" value="F:pyridoxal phosphate binding"/>
    <property type="evidence" value="ECO:0007669"/>
    <property type="project" value="InterPro"/>
</dbReference>
<comment type="cofactor">
    <cofactor evidence="1 7">
        <name>pyridoxal 5'-phosphate</name>
        <dbReference type="ChEBI" id="CHEBI:597326"/>
    </cofactor>
</comment>
<dbReference type="SUPFAM" id="SSF53383">
    <property type="entry name" value="PLP-dependent transferases"/>
    <property type="match status" value="1"/>
</dbReference>
<dbReference type="InterPro" id="IPR015421">
    <property type="entry name" value="PyrdxlP-dep_Trfase_major"/>
</dbReference>
<dbReference type="GO" id="GO:0006520">
    <property type="term" value="P:amino acid metabolic process"/>
    <property type="evidence" value="ECO:0007669"/>
    <property type="project" value="InterPro"/>
</dbReference>
<dbReference type="PANTHER" id="PTHR46383:SF2">
    <property type="entry name" value="AMINOTRANSFERASE"/>
    <property type="match status" value="1"/>
</dbReference>
<dbReference type="Gene3D" id="3.40.640.10">
    <property type="entry name" value="Type I PLP-dependent aspartate aminotransferase-like (Major domain)"/>
    <property type="match status" value="1"/>
</dbReference>
<dbReference type="RefSeq" id="WP_120101370.1">
    <property type="nucleotide sequence ID" value="NZ_QKNY01000004.1"/>
</dbReference>
<evidence type="ECO:0000256" key="7">
    <source>
        <dbReference type="RuleBase" id="RU000481"/>
    </source>
</evidence>
<evidence type="ECO:0000256" key="2">
    <source>
        <dbReference type="ARBA" id="ARBA00007441"/>
    </source>
</evidence>
<dbReference type="PANTHER" id="PTHR46383">
    <property type="entry name" value="ASPARTATE AMINOTRANSFERASE"/>
    <property type="match status" value="1"/>
</dbReference>
<dbReference type="InterPro" id="IPR050596">
    <property type="entry name" value="AspAT/PAT-like"/>
</dbReference>
<proteinExistence type="inferred from homology"/>
<dbReference type="OrthoDB" id="372018at2157"/>
<dbReference type="InterPro" id="IPR015422">
    <property type="entry name" value="PyrdxlP-dep_Trfase_small"/>
</dbReference>
<dbReference type="AlphaFoldDB" id="A0A3A6PYZ2"/>
<dbReference type="PROSITE" id="PS00105">
    <property type="entry name" value="AA_TRANSFER_CLASS_1"/>
    <property type="match status" value="1"/>
</dbReference>
<evidence type="ECO:0000256" key="1">
    <source>
        <dbReference type="ARBA" id="ARBA00001933"/>
    </source>
</evidence>
<comment type="subunit">
    <text evidence="3">Homodimer.</text>
</comment>
<evidence type="ECO:0000256" key="5">
    <source>
        <dbReference type="ARBA" id="ARBA00022679"/>
    </source>
</evidence>
<feature type="domain" description="Aminotransferase class I/classII large" evidence="8">
    <location>
        <begin position="23"/>
        <end position="351"/>
    </location>
</feature>
<dbReference type="CDD" id="cd00609">
    <property type="entry name" value="AAT_like"/>
    <property type="match status" value="1"/>
</dbReference>
<evidence type="ECO:0000256" key="4">
    <source>
        <dbReference type="ARBA" id="ARBA00022576"/>
    </source>
</evidence>
<dbReference type="Pfam" id="PF00155">
    <property type="entry name" value="Aminotran_1_2"/>
    <property type="match status" value="1"/>
</dbReference>
<comment type="caution">
    <text evidence="9">The sequence shown here is derived from an EMBL/GenBank/DDBJ whole genome shotgun (WGS) entry which is preliminary data.</text>
</comment>
<evidence type="ECO:0000259" key="8">
    <source>
        <dbReference type="Pfam" id="PF00155"/>
    </source>
</evidence>
<gene>
    <name evidence="9" type="ORF">DM826_02640</name>
</gene>
<dbReference type="EMBL" id="QKNY01000004">
    <property type="protein sequence ID" value="RJX44527.1"/>
    <property type="molecule type" value="Genomic_DNA"/>
</dbReference>
<dbReference type="EC" id="2.6.1.-" evidence="7"/>
<dbReference type="InterPro" id="IPR004839">
    <property type="entry name" value="Aminotransferase_I/II_large"/>
</dbReference>
<dbReference type="InterPro" id="IPR004838">
    <property type="entry name" value="NHTrfase_class1_PyrdxlP-BS"/>
</dbReference>
<dbReference type="Gene3D" id="3.90.1150.10">
    <property type="entry name" value="Aspartate Aminotransferase, domain 1"/>
    <property type="match status" value="1"/>
</dbReference>
<dbReference type="Proteomes" id="UP000276588">
    <property type="component" value="Unassembled WGS sequence"/>
</dbReference>
<accession>A0A3A6PYZ2</accession>
<name>A0A3A6PYZ2_9EURY</name>
<sequence length="367" mass="39743">MDYQTPQFFHVMQYADAADGDTIDMVSGNPDWEPPSAIRDGLHEYADGDAADFQYPPSDGLQPLREEIAARRNVDSDRVIVTNGTGEANYLGMARALDSDRGSEVVLIDPVYPYYPGKASMLGGETRLVAADRDGSLDTAATCEAIGDDTALVVLNTPNNPTGAVYDLDSVRAVVETAADHDALVVVDEVYDHFDFSGDFESALTLDADNVIVTSGVSKSMAITGFRVGYAVFPPALIESAKTRHMLVNVTTSRPAQQAVYEAYRATDPDYYADARDRLESRIETFTTALDAAGAEYTRPDGAFYVLARFEGFPGTMANVKTLIDEAGVAGMPGATFGTAREEWIRFALVTPRVEAATERLVDYFAD</sequence>
<protein>
    <recommendedName>
        <fullName evidence="7">Aminotransferase</fullName>
        <ecNumber evidence="7">2.6.1.-</ecNumber>
    </recommendedName>
</protein>
<evidence type="ECO:0000256" key="6">
    <source>
        <dbReference type="ARBA" id="ARBA00022898"/>
    </source>
</evidence>
<keyword evidence="4 7" id="KW-0032">Aminotransferase</keyword>